<gene>
    <name evidence="2" type="ORF">BABINDRAFT_10742</name>
</gene>
<evidence type="ECO:0000259" key="1">
    <source>
        <dbReference type="SMART" id="SM01007"/>
    </source>
</evidence>
<proteinExistence type="predicted"/>
<dbReference type="GO" id="GO:0051015">
    <property type="term" value="F:actin filament binding"/>
    <property type="evidence" value="ECO:0007669"/>
    <property type="project" value="TreeGrafter"/>
</dbReference>
<dbReference type="NCBIfam" id="NF004855">
    <property type="entry name" value="PRK06208.1"/>
    <property type="match status" value="1"/>
</dbReference>
<dbReference type="Pfam" id="PF00596">
    <property type="entry name" value="Aldolase_II"/>
    <property type="match status" value="1"/>
</dbReference>
<name>A0A1E3QX53_9ASCO</name>
<evidence type="ECO:0000313" key="2">
    <source>
        <dbReference type="EMBL" id="ODQ82279.1"/>
    </source>
</evidence>
<dbReference type="GeneID" id="30144644"/>
<dbReference type="Gene3D" id="3.40.225.10">
    <property type="entry name" value="Class II aldolase/adducin N-terminal domain"/>
    <property type="match status" value="1"/>
</dbReference>
<keyword evidence="3" id="KW-1185">Reference proteome</keyword>
<feature type="domain" description="Class II aldolase/adducin N-terminal" evidence="1">
    <location>
        <begin position="64"/>
        <end position="245"/>
    </location>
</feature>
<dbReference type="Proteomes" id="UP000094336">
    <property type="component" value="Unassembled WGS sequence"/>
</dbReference>
<dbReference type="PANTHER" id="PTHR10672">
    <property type="entry name" value="ADDUCIN"/>
    <property type="match status" value="1"/>
</dbReference>
<protein>
    <recommendedName>
        <fullName evidence="1">Class II aldolase/adducin N-terminal domain-containing protein</fullName>
    </recommendedName>
</protein>
<dbReference type="PANTHER" id="PTHR10672:SF25">
    <property type="entry name" value="MEIOTICALLY UP-REGULATED GENE 14 PROTEIN"/>
    <property type="match status" value="1"/>
</dbReference>
<dbReference type="InterPro" id="IPR051017">
    <property type="entry name" value="Aldolase-II_Adducin_sf"/>
</dbReference>
<dbReference type="SUPFAM" id="SSF53639">
    <property type="entry name" value="AraD/HMP-PK domain-like"/>
    <property type="match status" value="1"/>
</dbReference>
<dbReference type="InterPro" id="IPR036409">
    <property type="entry name" value="Aldolase_II/adducin_N_sf"/>
</dbReference>
<dbReference type="STRING" id="984486.A0A1E3QX53"/>
<dbReference type="SMART" id="SM01007">
    <property type="entry name" value="Aldolase_II"/>
    <property type="match status" value="1"/>
</dbReference>
<dbReference type="OrthoDB" id="3238794at2759"/>
<sequence length="299" mass="33133">MSQTQTTTLTAPQIPSLVEVDVSETSRGYKVAERGSHNIALGGAHPFQLPVFEDKLEERKWIREHMAAAFRTFGRNGYSEGTAGHISVRDPIEPHTFWINPLGRHFCLMKASDMIRVDYDGNLIEGNAAINKAGFQIHSELHKYRLDINAACHTHSIHGKTYSAFGKPLEMLNQDSCTFYNCHSVFTDFGGVALESDEGKKIAAACGPNGRALILQNHGLLTVGQTVDEAAYLFTLMERTCQAQLMADAAAAGGFEKKVIGDEEAAYTYHTSADPETLFTEFQPEIELEEYLHGNEYKQ</sequence>
<dbReference type="GO" id="GO:0005856">
    <property type="term" value="C:cytoskeleton"/>
    <property type="evidence" value="ECO:0007669"/>
    <property type="project" value="TreeGrafter"/>
</dbReference>
<dbReference type="RefSeq" id="XP_018987607.1">
    <property type="nucleotide sequence ID" value="XM_019126790.1"/>
</dbReference>
<accession>A0A1E3QX53</accession>
<evidence type="ECO:0000313" key="3">
    <source>
        <dbReference type="Proteomes" id="UP000094336"/>
    </source>
</evidence>
<dbReference type="EMBL" id="KV454426">
    <property type="protein sequence ID" value="ODQ82279.1"/>
    <property type="molecule type" value="Genomic_DNA"/>
</dbReference>
<dbReference type="InterPro" id="IPR001303">
    <property type="entry name" value="Aldolase_II/adducin_N"/>
</dbReference>
<dbReference type="AlphaFoldDB" id="A0A1E3QX53"/>
<reference evidence="3" key="1">
    <citation type="submission" date="2016-05" db="EMBL/GenBank/DDBJ databases">
        <title>Comparative genomics of biotechnologically important yeasts.</title>
        <authorList>
            <consortium name="DOE Joint Genome Institute"/>
            <person name="Riley R."/>
            <person name="Haridas S."/>
            <person name="Wolfe K.H."/>
            <person name="Lopes M.R."/>
            <person name="Hittinger C.T."/>
            <person name="Goker M."/>
            <person name="Salamov A."/>
            <person name="Wisecaver J."/>
            <person name="Long T.M."/>
            <person name="Aerts A.L."/>
            <person name="Barry K."/>
            <person name="Choi C."/>
            <person name="Clum A."/>
            <person name="Coughlan A.Y."/>
            <person name="Deshpande S."/>
            <person name="Douglass A.P."/>
            <person name="Hanson S.J."/>
            <person name="Klenk H.-P."/>
            <person name="Labutti K."/>
            <person name="Lapidus A."/>
            <person name="Lindquist E."/>
            <person name="Lipzen A."/>
            <person name="Meier-Kolthoff J.P."/>
            <person name="Ohm R.A."/>
            <person name="Otillar R.P."/>
            <person name="Pangilinan J."/>
            <person name="Peng Y."/>
            <person name="Rokas A."/>
            <person name="Rosa C.A."/>
            <person name="Scheuner C."/>
            <person name="Sibirny A.A."/>
            <person name="Slot J.C."/>
            <person name="Stielow J.B."/>
            <person name="Sun H."/>
            <person name="Kurtzman C.P."/>
            <person name="Blackwell M."/>
            <person name="Grigoriev I.V."/>
            <person name="Jeffries T.W."/>
        </authorList>
    </citation>
    <scope>NUCLEOTIDE SEQUENCE [LARGE SCALE GENOMIC DNA]</scope>
    <source>
        <strain evidence="3">NRRL Y-12698</strain>
    </source>
</reference>
<organism evidence="2 3">
    <name type="scientific">Babjeviella inositovora NRRL Y-12698</name>
    <dbReference type="NCBI Taxonomy" id="984486"/>
    <lineage>
        <taxon>Eukaryota</taxon>
        <taxon>Fungi</taxon>
        <taxon>Dikarya</taxon>
        <taxon>Ascomycota</taxon>
        <taxon>Saccharomycotina</taxon>
        <taxon>Pichiomycetes</taxon>
        <taxon>Serinales incertae sedis</taxon>
        <taxon>Babjeviella</taxon>
    </lineage>
</organism>
<dbReference type="FunFam" id="3.40.225.10:FF:000009">
    <property type="entry name" value="Class II aldolase/adducin N-terminal"/>
    <property type="match status" value="1"/>
</dbReference>